<dbReference type="GO" id="GO:0008800">
    <property type="term" value="F:beta-lactamase activity"/>
    <property type="evidence" value="ECO:0007669"/>
    <property type="project" value="UniProtKB-EC"/>
</dbReference>
<reference evidence="3 4" key="1">
    <citation type="submission" date="2024-04" db="EMBL/GenBank/DDBJ databases">
        <title>Draft genome sequence of Pseudoxanthomonas putridarboris WD12.</title>
        <authorList>
            <person name="Oh J."/>
        </authorList>
    </citation>
    <scope>NUCLEOTIDE SEQUENCE [LARGE SCALE GENOMIC DNA]</scope>
    <source>
        <strain evidence="3 4">WD12</strain>
    </source>
</reference>
<dbReference type="InterPro" id="IPR050855">
    <property type="entry name" value="NDM-1-like"/>
</dbReference>
<feature type="region of interest" description="Disordered" evidence="1">
    <location>
        <begin position="1"/>
        <end position="24"/>
    </location>
</feature>
<dbReference type="Proteomes" id="UP001459204">
    <property type="component" value="Unassembled WGS sequence"/>
</dbReference>
<evidence type="ECO:0000259" key="2">
    <source>
        <dbReference type="SMART" id="SM00849"/>
    </source>
</evidence>
<protein>
    <submittedName>
        <fullName evidence="3">Subclass B3 metallo-beta-lactamase</fullName>
        <ecNumber evidence="3">3.5.2.6</ecNumber>
    </submittedName>
</protein>
<dbReference type="InterPro" id="IPR001279">
    <property type="entry name" value="Metallo-B-lactamas"/>
</dbReference>
<name>A0ABU9J086_9GAMM</name>
<evidence type="ECO:0000256" key="1">
    <source>
        <dbReference type="SAM" id="MobiDB-lite"/>
    </source>
</evidence>
<dbReference type="Gene3D" id="3.60.15.10">
    <property type="entry name" value="Ribonuclease Z/Hydroxyacylglutathione hydrolase-like"/>
    <property type="match status" value="1"/>
</dbReference>
<dbReference type="PANTHER" id="PTHR42951">
    <property type="entry name" value="METALLO-BETA-LACTAMASE DOMAIN-CONTAINING"/>
    <property type="match status" value="1"/>
</dbReference>
<gene>
    <name evidence="3" type="primary">bla</name>
    <name evidence="3" type="ORF">AAD027_09710</name>
</gene>
<dbReference type="Pfam" id="PF00753">
    <property type="entry name" value="Lactamase_B"/>
    <property type="match status" value="1"/>
</dbReference>
<sequence length="332" mass="34610">MTSHSAVESRRNDGIELSGKPSSRSTLAGLLSCCVALAALTSCGTTLPATTTAANATPKACAADAGWNDPATPLRVHGNTWYVGTCGISALLVTSPEGHILIDGATPQAGGQIVDNIRTLGFEPEDVRAIVFSHEHFDHTGGLADLQAATGAPVLARAPAVDTLKRGASDRSDPQFLVLESFPAVADVRTIADDEVVKVGPLALRAVPTPGHTAGGTSWTWRSCEGDDCRQMVYADSLTAISDDVYRYSDEAAHPGYVATFRDTLARVAALRCDILVTPHPSASRLWSRIGPAASEPLADTGACRAYAQKAAERLDKRLADEAAAPAGKATP</sequence>
<dbReference type="InterPro" id="IPR036866">
    <property type="entry name" value="RibonucZ/Hydroxyglut_hydro"/>
</dbReference>
<feature type="domain" description="Metallo-beta-lactamase" evidence="2">
    <location>
        <begin position="87"/>
        <end position="280"/>
    </location>
</feature>
<accession>A0ABU9J086</accession>
<dbReference type="RefSeq" id="WP_341725814.1">
    <property type="nucleotide sequence ID" value="NZ_JBBWWT010000003.1"/>
</dbReference>
<dbReference type="EC" id="3.5.2.6" evidence="3"/>
<keyword evidence="4" id="KW-1185">Reference proteome</keyword>
<keyword evidence="3" id="KW-0378">Hydrolase</keyword>
<comment type="caution">
    <text evidence="3">The sequence shown here is derived from an EMBL/GenBank/DDBJ whole genome shotgun (WGS) entry which is preliminary data.</text>
</comment>
<evidence type="ECO:0000313" key="3">
    <source>
        <dbReference type="EMBL" id="MEL1264639.1"/>
    </source>
</evidence>
<evidence type="ECO:0000313" key="4">
    <source>
        <dbReference type="Proteomes" id="UP001459204"/>
    </source>
</evidence>
<dbReference type="PANTHER" id="PTHR42951:SF17">
    <property type="entry name" value="METALLO-BETA-LACTAMASE DOMAIN-CONTAINING PROTEIN"/>
    <property type="match status" value="1"/>
</dbReference>
<dbReference type="EMBL" id="JBBWWT010000003">
    <property type="protein sequence ID" value="MEL1264639.1"/>
    <property type="molecule type" value="Genomic_DNA"/>
</dbReference>
<dbReference type="SUPFAM" id="SSF56281">
    <property type="entry name" value="Metallo-hydrolase/oxidoreductase"/>
    <property type="match status" value="1"/>
</dbReference>
<proteinExistence type="predicted"/>
<dbReference type="NCBIfam" id="NF033105">
    <property type="entry name" value="bla_subclass_B3"/>
    <property type="match status" value="1"/>
</dbReference>
<organism evidence="3 4">
    <name type="scientific">Pseudoxanthomonas putridarboris</name>
    <dbReference type="NCBI Taxonomy" id="752605"/>
    <lineage>
        <taxon>Bacteria</taxon>
        <taxon>Pseudomonadati</taxon>
        <taxon>Pseudomonadota</taxon>
        <taxon>Gammaproteobacteria</taxon>
        <taxon>Lysobacterales</taxon>
        <taxon>Lysobacteraceae</taxon>
        <taxon>Pseudoxanthomonas</taxon>
    </lineage>
</organism>
<dbReference type="NCBIfam" id="NF012229">
    <property type="entry name" value="bla_class_B_core"/>
    <property type="match status" value="1"/>
</dbReference>
<dbReference type="SMART" id="SM00849">
    <property type="entry name" value="Lactamase_B"/>
    <property type="match status" value="1"/>
</dbReference>